<comment type="caution">
    <text evidence="7">The sequence shown here is derived from an EMBL/GenBank/DDBJ whole genome shotgun (WGS) entry which is preliminary data.</text>
</comment>
<dbReference type="SUPFAM" id="SSF88659">
    <property type="entry name" value="Sigma3 and sigma4 domains of RNA polymerase sigma factors"/>
    <property type="match status" value="1"/>
</dbReference>
<keyword evidence="8" id="KW-1185">Reference proteome</keyword>
<feature type="domain" description="RNA polymerase sigma-70 region 2" evidence="5">
    <location>
        <begin position="24"/>
        <end position="89"/>
    </location>
</feature>
<name>A0A2P8CYL5_9BACT</name>
<proteinExistence type="inferred from homology"/>
<dbReference type="InterPro" id="IPR039425">
    <property type="entry name" value="RNA_pol_sigma-70-like"/>
</dbReference>
<dbReference type="Gene3D" id="1.10.1740.10">
    <property type="match status" value="1"/>
</dbReference>
<dbReference type="InterPro" id="IPR013325">
    <property type="entry name" value="RNA_pol_sigma_r2"/>
</dbReference>
<dbReference type="PANTHER" id="PTHR43133">
    <property type="entry name" value="RNA POLYMERASE ECF-TYPE SIGMA FACTO"/>
    <property type="match status" value="1"/>
</dbReference>
<keyword evidence="4" id="KW-0804">Transcription</keyword>
<dbReference type="InterPro" id="IPR013324">
    <property type="entry name" value="RNA_pol_sigma_r3/r4-like"/>
</dbReference>
<dbReference type="InterPro" id="IPR013249">
    <property type="entry name" value="RNA_pol_sigma70_r4_t2"/>
</dbReference>
<dbReference type="Gene3D" id="1.10.10.10">
    <property type="entry name" value="Winged helix-like DNA-binding domain superfamily/Winged helix DNA-binding domain"/>
    <property type="match status" value="1"/>
</dbReference>
<evidence type="ECO:0000256" key="2">
    <source>
        <dbReference type="ARBA" id="ARBA00023015"/>
    </source>
</evidence>
<evidence type="ECO:0000256" key="4">
    <source>
        <dbReference type="ARBA" id="ARBA00023163"/>
    </source>
</evidence>
<evidence type="ECO:0000256" key="1">
    <source>
        <dbReference type="ARBA" id="ARBA00010641"/>
    </source>
</evidence>
<dbReference type="GO" id="GO:0016987">
    <property type="term" value="F:sigma factor activity"/>
    <property type="evidence" value="ECO:0007669"/>
    <property type="project" value="UniProtKB-KW"/>
</dbReference>
<keyword evidence="2" id="KW-0805">Transcription regulation</keyword>
<dbReference type="EMBL" id="PYGD01000009">
    <property type="protein sequence ID" value="PSK90061.1"/>
    <property type="molecule type" value="Genomic_DNA"/>
</dbReference>
<dbReference type="SUPFAM" id="SSF88946">
    <property type="entry name" value="Sigma2 domain of RNA polymerase sigma factors"/>
    <property type="match status" value="1"/>
</dbReference>
<dbReference type="Pfam" id="PF08281">
    <property type="entry name" value="Sigma70_r4_2"/>
    <property type="match status" value="1"/>
</dbReference>
<keyword evidence="3" id="KW-0731">Sigma factor</keyword>
<organism evidence="7 8">
    <name type="scientific">Taibaiella chishuiensis</name>
    <dbReference type="NCBI Taxonomy" id="1434707"/>
    <lineage>
        <taxon>Bacteria</taxon>
        <taxon>Pseudomonadati</taxon>
        <taxon>Bacteroidota</taxon>
        <taxon>Chitinophagia</taxon>
        <taxon>Chitinophagales</taxon>
        <taxon>Chitinophagaceae</taxon>
        <taxon>Taibaiella</taxon>
    </lineage>
</organism>
<dbReference type="PANTHER" id="PTHR43133:SF46">
    <property type="entry name" value="RNA POLYMERASE SIGMA-70 FACTOR ECF SUBFAMILY"/>
    <property type="match status" value="1"/>
</dbReference>
<gene>
    <name evidence="7" type="ORF">B0I18_10967</name>
</gene>
<evidence type="ECO:0000259" key="5">
    <source>
        <dbReference type="Pfam" id="PF04542"/>
    </source>
</evidence>
<evidence type="ECO:0000259" key="6">
    <source>
        <dbReference type="Pfam" id="PF08281"/>
    </source>
</evidence>
<dbReference type="OrthoDB" id="1056775at2"/>
<comment type="similarity">
    <text evidence="1">Belongs to the sigma-70 factor family. ECF subfamily.</text>
</comment>
<dbReference type="InterPro" id="IPR036388">
    <property type="entry name" value="WH-like_DNA-bd_sf"/>
</dbReference>
<evidence type="ECO:0000256" key="3">
    <source>
        <dbReference type="ARBA" id="ARBA00023082"/>
    </source>
</evidence>
<evidence type="ECO:0000313" key="8">
    <source>
        <dbReference type="Proteomes" id="UP000240572"/>
    </source>
</evidence>
<feature type="domain" description="RNA polymerase sigma factor 70 region 4 type 2" evidence="6">
    <location>
        <begin position="124"/>
        <end position="174"/>
    </location>
</feature>
<dbReference type="NCBIfam" id="TIGR02937">
    <property type="entry name" value="sigma70-ECF"/>
    <property type="match status" value="1"/>
</dbReference>
<protein>
    <submittedName>
        <fullName evidence="7">RNA polymerase sigma-70 factor (ECF subfamily)</fullName>
    </submittedName>
</protein>
<dbReference type="Pfam" id="PF04542">
    <property type="entry name" value="Sigma70_r2"/>
    <property type="match status" value="1"/>
</dbReference>
<evidence type="ECO:0000313" key="7">
    <source>
        <dbReference type="EMBL" id="PSK90061.1"/>
    </source>
</evidence>
<sequence>MAEYTELDIIEGCRRNNRMHQEYLYKKYYSLFLKLCARYAKDMHDAEQLMQDGFLKIFNHINDYSGKGSFEGWMRRIVVNTCLDYLKSKYLKNAMQLHFPNEIGESATFSVENNALDKIAMKDLLGIIQTLPPMSRTVFNLFVFEGYTHKEIGALLDMSEGTSQWHVNNARKNLQQKIKANQFTEIKCYEQKRI</sequence>
<dbReference type="GO" id="GO:0006352">
    <property type="term" value="P:DNA-templated transcription initiation"/>
    <property type="evidence" value="ECO:0007669"/>
    <property type="project" value="InterPro"/>
</dbReference>
<dbReference type="Proteomes" id="UP000240572">
    <property type="component" value="Unassembled WGS sequence"/>
</dbReference>
<dbReference type="GO" id="GO:0003677">
    <property type="term" value="F:DNA binding"/>
    <property type="evidence" value="ECO:0007669"/>
    <property type="project" value="InterPro"/>
</dbReference>
<dbReference type="InterPro" id="IPR007627">
    <property type="entry name" value="RNA_pol_sigma70_r2"/>
</dbReference>
<dbReference type="InterPro" id="IPR014284">
    <property type="entry name" value="RNA_pol_sigma-70_dom"/>
</dbReference>
<accession>A0A2P8CYL5</accession>
<dbReference type="AlphaFoldDB" id="A0A2P8CYL5"/>
<reference evidence="7 8" key="1">
    <citation type="submission" date="2018-03" db="EMBL/GenBank/DDBJ databases">
        <title>Genomic Encyclopedia of Type Strains, Phase III (KMG-III): the genomes of soil and plant-associated and newly described type strains.</title>
        <authorList>
            <person name="Whitman W."/>
        </authorList>
    </citation>
    <scope>NUCLEOTIDE SEQUENCE [LARGE SCALE GENOMIC DNA]</scope>
    <source>
        <strain evidence="7 8">CGMCC 1.12700</strain>
    </source>
</reference>